<name>A0AAU2UWR3_9ACTN</name>
<protein>
    <submittedName>
        <fullName evidence="2">Uncharacterized protein</fullName>
    </submittedName>
</protein>
<accession>A0AAU2UWR3</accession>
<feature type="chain" id="PRO_5043816205" evidence="1">
    <location>
        <begin position="29"/>
        <end position="59"/>
    </location>
</feature>
<feature type="signal peptide" evidence="1">
    <location>
        <begin position="1"/>
        <end position="28"/>
    </location>
</feature>
<dbReference type="EMBL" id="CP108318">
    <property type="protein sequence ID" value="WTW59360.1"/>
    <property type="molecule type" value="Genomic_DNA"/>
</dbReference>
<reference evidence="2" key="1">
    <citation type="submission" date="2022-10" db="EMBL/GenBank/DDBJ databases">
        <title>The complete genomes of actinobacterial strains from the NBC collection.</title>
        <authorList>
            <person name="Joergensen T.S."/>
            <person name="Alvarez Arevalo M."/>
            <person name="Sterndorff E.B."/>
            <person name="Faurdal D."/>
            <person name="Vuksanovic O."/>
            <person name="Mourched A.-S."/>
            <person name="Charusanti P."/>
            <person name="Shaw S."/>
            <person name="Blin K."/>
            <person name="Weber T."/>
        </authorList>
    </citation>
    <scope>NUCLEOTIDE SEQUENCE</scope>
    <source>
        <strain evidence="2">NBC_00003</strain>
    </source>
</reference>
<sequence length="59" mass="5863">MHIPFRRTALAAGVAGLTFLGISGTAHAASEGVVTPAARRDACFTGACGSGTIDFQGPT</sequence>
<proteinExistence type="predicted"/>
<keyword evidence="1" id="KW-0732">Signal</keyword>
<gene>
    <name evidence="2" type="ORF">OG549_01140</name>
</gene>
<organism evidence="2">
    <name type="scientific">Streptomyces sp. NBC_00003</name>
    <dbReference type="NCBI Taxonomy" id="2903608"/>
    <lineage>
        <taxon>Bacteria</taxon>
        <taxon>Bacillati</taxon>
        <taxon>Actinomycetota</taxon>
        <taxon>Actinomycetes</taxon>
        <taxon>Kitasatosporales</taxon>
        <taxon>Streptomycetaceae</taxon>
        <taxon>Streptomyces</taxon>
    </lineage>
</organism>
<evidence type="ECO:0000313" key="2">
    <source>
        <dbReference type="EMBL" id="WTW59360.1"/>
    </source>
</evidence>
<dbReference type="AlphaFoldDB" id="A0AAU2UWR3"/>
<evidence type="ECO:0000256" key="1">
    <source>
        <dbReference type="SAM" id="SignalP"/>
    </source>
</evidence>